<feature type="domain" description="DUF4097" evidence="1">
    <location>
        <begin position="100"/>
        <end position="225"/>
    </location>
</feature>
<proteinExistence type="predicted"/>
<evidence type="ECO:0000313" key="2">
    <source>
        <dbReference type="EMBL" id="KAK2723468.1"/>
    </source>
</evidence>
<dbReference type="PANTHER" id="PTHR34094:SF1">
    <property type="entry name" value="PROTEIN FAM185A"/>
    <property type="match status" value="1"/>
</dbReference>
<comment type="caution">
    <text evidence="2">The sequence shown here is derived from an EMBL/GenBank/DDBJ whole genome shotgun (WGS) entry which is preliminary data.</text>
</comment>
<evidence type="ECO:0000259" key="1">
    <source>
        <dbReference type="Pfam" id="PF13349"/>
    </source>
</evidence>
<dbReference type="AlphaFoldDB" id="A0AA88I8U8"/>
<protein>
    <recommendedName>
        <fullName evidence="1">DUF4097 domain-containing protein</fullName>
    </recommendedName>
</protein>
<accession>A0AA88I8U8</accession>
<dbReference type="InterPro" id="IPR025164">
    <property type="entry name" value="Toastrack_DUF4097"/>
</dbReference>
<dbReference type="PANTHER" id="PTHR34094">
    <property type="match status" value="1"/>
</dbReference>
<dbReference type="Gene3D" id="2.160.20.120">
    <property type="match status" value="1"/>
</dbReference>
<reference evidence="2" key="1">
    <citation type="submission" date="2023-07" db="EMBL/GenBank/DDBJ databases">
        <title>Chromosome-level genome assembly of Artemia franciscana.</title>
        <authorList>
            <person name="Jo E."/>
        </authorList>
    </citation>
    <scope>NUCLEOTIDE SEQUENCE</scope>
    <source>
        <tissue evidence="2">Whole body</tissue>
    </source>
</reference>
<name>A0AA88I8U8_ARTSF</name>
<organism evidence="2 3">
    <name type="scientific">Artemia franciscana</name>
    <name type="common">Brine shrimp</name>
    <name type="synonym">Artemia sanfranciscana</name>
    <dbReference type="NCBI Taxonomy" id="6661"/>
    <lineage>
        <taxon>Eukaryota</taxon>
        <taxon>Metazoa</taxon>
        <taxon>Ecdysozoa</taxon>
        <taxon>Arthropoda</taxon>
        <taxon>Crustacea</taxon>
        <taxon>Branchiopoda</taxon>
        <taxon>Anostraca</taxon>
        <taxon>Artemiidae</taxon>
        <taxon>Artemia</taxon>
    </lineage>
</organism>
<sequence>MKNLTLLLLGREILRNNNSSKEFLGFSETIVRLQRFYNSQVRSYEVGNYGTLKLVNLSCDVIVEPLITANDPVTAQVFGDVEANIQQNMDGESDIVIEKTGKNEKIFIKVPVKYGLEAKLVDSASLTVSGLETDKVNLESEKGNITLKNLRAEKISAISHGGNISCHGVTQGSINLETTCKGSIEGKRFQGPKVVVKTDSGDISVQSTYSDSSFFETKYGSMNLKNLHRQAKVNVFGEGNVDITGLDGSLEAYVASGKTAIQISNLIDDSFVNVGSGSLTVYTPEDPKFIIKTKSDNVDLADGLKIIVKKEASPGDIALSCNVTYGRIRIDRKDWFSTLGIEFNE</sequence>
<dbReference type="EMBL" id="JAVRJZ010000004">
    <property type="protein sequence ID" value="KAK2723468.1"/>
    <property type="molecule type" value="Genomic_DNA"/>
</dbReference>
<dbReference type="Pfam" id="PF13349">
    <property type="entry name" value="DUF4097"/>
    <property type="match status" value="1"/>
</dbReference>
<dbReference type="Proteomes" id="UP001187531">
    <property type="component" value="Unassembled WGS sequence"/>
</dbReference>
<gene>
    <name evidence="2" type="ORF">QYM36_001960</name>
</gene>
<keyword evidence="3" id="KW-1185">Reference proteome</keyword>
<evidence type="ECO:0000313" key="3">
    <source>
        <dbReference type="Proteomes" id="UP001187531"/>
    </source>
</evidence>